<comment type="similarity">
    <text evidence="13">Belongs to the G-protein coupled receptor 1 family.</text>
</comment>
<keyword evidence="11" id="KW-0325">Glycoprotein</keyword>
<evidence type="ECO:0000256" key="3">
    <source>
        <dbReference type="ARBA" id="ARBA00022606"/>
    </source>
</evidence>
<feature type="transmembrane region" description="Helical" evidence="14">
    <location>
        <begin position="282"/>
        <end position="302"/>
    </location>
</feature>
<evidence type="ECO:0000256" key="1">
    <source>
        <dbReference type="ARBA" id="ARBA00004651"/>
    </source>
</evidence>
<dbReference type="Pfam" id="PF13853">
    <property type="entry name" value="7tm_4"/>
    <property type="match status" value="1"/>
</dbReference>
<keyword evidence="6 14" id="KW-1133">Transmembrane helix</keyword>
<accession>W5NN24</accession>
<dbReference type="FunFam" id="1.20.1070.10:FF:000024">
    <property type="entry name" value="Olfactory receptor"/>
    <property type="match status" value="1"/>
</dbReference>
<evidence type="ECO:0000313" key="17">
    <source>
        <dbReference type="Proteomes" id="UP000018468"/>
    </source>
</evidence>
<dbReference type="InterPro" id="IPR050402">
    <property type="entry name" value="OR51/52/56-like"/>
</dbReference>
<dbReference type="OMA" id="SIMSIIW"/>
<dbReference type="InterPro" id="IPR017452">
    <property type="entry name" value="GPCR_Rhodpsn_7TM"/>
</dbReference>
<keyword evidence="4 13" id="KW-0812">Transmembrane</keyword>
<dbReference type="GO" id="GO:0004984">
    <property type="term" value="F:olfactory receptor activity"/>
    <property type="evidence" value="ECO:0000318"/>
    <property type="project" value="GO_Central"/>
</dbReference>
<evidence type="ECO:0000256" key="10">
    <source>
        <dbReference type="ARBA" id="ARBA00023170"/>
    </source>
</evidence>
<sequence>MTSVITTSPVLNTTFIRPNGFYIRGFYALENSNYFFIFLGVIYVATLLANASIMSIIWFAQPLHTPKYFGVFSLALVDVSYSTSLIPKSLDLFLYGNRLVEYNTCLTQMFFVHYFSAMESYALMVLAYDRFIAICFPLRCKTINSNTKMIIVIIISWVIPFIVVLTMVSFITRLSYCKSVIVNSYFCDHGPVFKISCSDYSINWFMAAFFIVSLFFLPLALILLSYVCILVSLLKIAEADGRRKAFRTCTSHLILVAVFYVPLLATYIIAWVNVYIDTDTRILNTSLSAAIPPLLNPIIYTLKTDEIMDQIKKYIRNRKMALSR</sequence>
<dbReference type="PROSITE" id="PS00237">
    <property type="entry name" value="G_PROTEIN_RECEP_F1_1"/>
    <property type="match status" value="1"/>
</dbReference>
<reference evidence="16" key="2">
    <citation type="submission" date="2025-08" db="UniProtKB">
        <authorList>
            <consortium name="Ensembl"/>
        </authorList>
    </citation>
    <scope>IDENTIFICATION</scope>
</reference>
<dbReference type="GeneTree" id="ENSGT00950000182847"/>
<evidence type="ECO:0000256" key="13">
    <source>
        <dbReference type="RuleBase" id="RU000688"/>
    </source>
</evidence>
<dbReference type="AlphaFoldDB" id="W5NN24"/>
<feature type="transmembrane region" description="Helical" evidence="14">
    <location>
        <begin position="68"/>
        <end position="86"/>
    </location>
</feature>
<evidence type="ECO:0000256" key="2">
    <source>
        <dbReference type="ARBA" id="ARBA00022475"/>
    </source>
</evidence>
<feature type="transmembrane region" description="Helical" evidence="14">
    <location>
        <begin position="106"/>
        <end position="128"/>
    </location>
</feature>
<evidence type="ECO:0000313" key="16">
    <source>
        <dbReference type="Ensembl" id="ENSLOCP00000022033.1"/>
    </source>
</evidence>
<dbReference type="PRINTS" id="PR00245">
    <property type="entry name" value="OLFACTORYR"/>
</dbReference>
<protein>
    <recommendedName>
        <fullName evidence="14">Olfactory receptor</fullName>
    </recommendedName>
</protein>
<reference evidence="17" key="1">
    <citation type="submission" date="2011-12" db="EMBL/GenBank/DDBJ databases">
        <title>The Draft Genome of Lepisosteus oculatus.</title>
        <authorList>
            <consortium name="The Broad Institute Genome Assembly &amp; Analysis Group"/>
            <consortium name="Computational R&amp;D Group"/>
            <consortium name="and Sequencing Platform"/>
            <person name="Di Palma F."/>
            <person name="Alfoldi J."/>
            <person name="Johnson J."/>
            <person name="Berlin A."/>
            <person name="Gnerre S."/>
            <person name="Jaffe D."/>
            <person name="MacCallum I."/>
            <person name="Young S."/>
            <person name="Walker B.J."/>
            <person name="Lander E.S."/>
            <person name="Lindblad-Toh K."/>
        </authorList>
    </citation>
    <scope>NUCLEOTIDE SEQUENCE [LARGE SCALE GENOMIC DNA]</scope>
</reference>
<dbReference type="KEGG" id="loc:102693879"/>
<keyword evidence="17" id="KW-1185">Reference proteome</keyword>
<keyword evidence="9" id="KW-1015">Disulfide bond</keyword>
<dbReference type="GO" id="GO:0004930">
    <property type="term" value="F:G protein-coupled receptor activity"/>
    <property type="evidence" value="ECO:0007669"/>
    <property type="project" value="UniProtKB-KW"/>
</dbReference>
<dbReference type="InParanoid" id="W5NN24"/>
<feature type="transmembrane region" description="Helical" evidence="14">
    <location>
        <begin position="149"/>
        <end position="171"/>
    </location>
</feature>
<dbReference type="Gene3D" id="1.20.1070.10">
    <property type="entry name" value="Rhodopsin 7-helix transmembrane proteins"/>
    <property type="match status" value="1"/>
</dbReference>
<dbReference type="SUPFAM" id="SSF81321">
    <property type="entry name" value="Family A G protein-coupled receptor-like"/>
    <property type="match status" value="1"/>
</dbReference>
<dbReference type="Ensembl" id="ENSLOCT00000022072.1">
    <property type="protein sequence ID" value="ENSLOCP00000022033.1"/>
    <property type="gene ID" value="ENSLOCG00000017930.1"/>
</dbReference>
<evidence type="ECO:0000256" key="6">
    <source>
        <dbReference type="ARBA" id="ARBA00022989"/>
    </source>
</evidence>
<comment type="subcellular location">
    <subcellularLocation>
        <location evidence="1 14">Cell membrane</location>
        <topology evidence="1 14">Multi-pass membrane protein</topology>
    </subcellularLocation>
</comment>
<name>W5NN24_LEPOC</name>
<feature type="transmembrane region" description="Helical" evidence="14">
    <location>
        <begin position="204"/>
        <end position="233"/>
    </location>
</feature>
<evidence type="ECO:0000256" key="9">
    <source>
        <dbReference type="ARBA" id="ARBA00023157"/>
    </source>
</evidence>
<dbReference type="GO" id="GO:0005549">
    <property type="term" value="F:odorant binding"/>
    <property type="evidence" value="ECO:0000318"/>
    <property type="project" value="GO_Central"/>
</dbReference>
<evidence type="ECO:0000259" key="15">
    <source>
        <dbReference type="PROSITE" id="PS50262"/>
    </source>
</evidence>
<dbReference type="PANTHER" id="PTHR26450">
    <property type="entry name" value="OLFACTORY RECEPTOR 56B1-RELATED"/>
    <property type="match status" value="1"/>
</dbReference>
<dbReference type="InterPro" id="IPR000725">
    <property type="entry name" value="Olfact_rcpt"/>
</dbReference>
<organism evidence="16 17">
    <name type="scientific">Lepisosteus oculatus</name>
    <name type="common">Spotted gar</name>
    <dbReference type="NCBI Taxonomy" id="7918"/>
    <lineage>
        <taxon>Eukaryota</taxon>
        <taxon>Metazoa</taxon>
        <taxon>Chordata</taxon>
        <taxon>Craniata</taxon>
        <taxon>Vertebrata</taxon>
        <taxon>Euteleostomi</taxon>
        <taxon>Actinopterygii</taxon>
        <taxon>Neopterygii</taxon>
        <taxon>Holostei</taxon>
        <taxon>Semionotiformes</taxon>
        <taxon>Lepisosteidae</taxon>
        <taxon>Lepisosteus</taxon>
    </lineage>
</organism>
<keyword evidence="3 14" id="KW-0716">Sensory transduction</keyword>
<keyword evidence="7 13" id="KW-0297">G-protein coupled receptor</keyword>
<feature type="transmembrane region" description="Helical" evidence="14">
    <location>
        <begin position="253"/>
        <end position="276"/>
    </location>
</feature>
<evidence type="ECO:0000256" key="8">
    <source>
        <dbReference type="ARBA" id="ARBA00023136"/>
    </source>
</evidence>
<keyword evidence="2 14" id="KW-1003">Cell membrane</keyword>
<dbReference type="EMBL" id="AHAT01039765">
    <property type="status" value="NOT_ANNOTATED_CDS"/>
    <property type="molecule type" value="Genomic_DNA"/>
</dbReference>
<dbReference type="HOGENOM" id="CLU_012526_0_1_1"/>
<keyword evidence="5 14" id="KW-0552">Olfaction</keyword>
<dbReference type="Proteomes" id="UP000018468">
    <property type="component" value="Linkage group LG3"/>
</dbReference>
<evidence type="ECO:0000256" key="7">
    <source>
        <dbReference type="ARBA" id="ARBA00023040"/>
    </source>
</evidence>
<evidence type="ECO:0000256" key="14">
    <source>
        <dbReference type="RuleBase" id="RU363047"/>
    </source>
</evidence>
<dbReference type="OrthoDB" id="9444602at2759"/>
<keyword evidence="12 13" id="KW-0807">Transducer</keyword>
<evidence type="ECO:0000256" key="5">
    <source>
        <dbReference type="ARBA" id="ARBA00022725"/>
    </source>
</evidence>
<evidence type="ECO:0000256" key="4">
    <source>
        <dbReference type="ARBA" id="ARBA00022692"/>
    </source>
</evidence>
<keyword evidence="10 13" id="KW-0675">Receptor</keyword>
<evidence type="ECO:0000256" key="12">
    <source>
        <dbReference type="ARBA" id="ARBA00023224"/>
    </source>
</evidence>
<feature type="domain" description="G-protein coupled receptors family 1 profile" evidence="15">
    <location>
        <begin position="49"/>
        <end position="300"/>
    </location>
</feature>
<dbReference type="GO" id="GO:0016020">
    <property type="term" value="C:membrane"/>
    <property type="evidence" value="ECO:0000318"/>
    <property type="project" value="GO_Central"/>
</dbReference>
<dbReference type="GO" id="GO:0050911">
    <property type="term" value="P:detection of chemical stimulus involved in sensory perception of smell"/>
    <property type="evidence" value="ECO:0000318"/>
    <property type="project" value="GO_Central"/>
</dbReference>
<keyword evidence="8 14" id="KW-0472">Membrane</keyword>
<dbReference type="InterPro" id="IPR000276">
    <property type="entry name" value="GPCR_Rhodpsn"/>
</dbReference>
<evidence type="ECO:0000256" key="11">
    <source>
        <dbReference type="ARBA" id="ARBA00023180"/>
    </source>
</evidence>
<dbReference type="GO" id="GO:0005886">
    <property type="term" value="C:plasma membrane"/>
    <property type="evidence" value="ECO:0007669"/>
    <property type="project" value="UniProtKB-SubCell"/>
</dbReference>
<dbReference type="PROSITE" id="PS50262">
    <property type="entry name" value="G_PROTEIN_RECEP_F1_2"/>
    <property type="match status" value="1"/>
</dbReference>
<dbReference type="PANTHER" id="PTHR26450:SF87">
    <property type="entry name" value="OLFACTORY RECEPTOR 51F2"/>
    <property type="match status" value="1"/>
</dbReference>
<dbReference type="Bgee" id="ENSLOCG00000017930">
    <property type="expression patterns" value="Expressed in bone element"/>
</dbReference>
<dbReference type="eggNOG" id="ENOG502QW4X">
    <property type="taxonomic scope" value="Eukaryota"/>
</dbReference>
<dbReference type="PRINTS" id="PR00237">
    <property type="entry name" value="GPCRRHODOPSN"/>
</dbReference>
<proteinExistence type="inferred from homology"/>
<reference evidence="16" key="3">
    <citation type="submission" date="2025-09" db="UniProtKB">
        <authorList>
            <consortium name="Ensembl"/>
        </authorList>
    </citation>
    <scope>IDENTIFICATION</scope>
</reference>
<feature type="transmembrane region" description="Helical" evidence="14">
    <location>
        <begin position="34"/>
        <end position="59"/>
    </location>
</feature>